<keyword evidence="2" id="KW-1185">Reference proteome</keyword>
<name>A0A7E4V7V9_PANRE</name>
<reference evidence="3" key="2">
    <citation type="submission" date="2020-10" db="UniProtKB">
        <authorList>
            <consortium name="WormBaseParasite"/>
        </authorList>
    </citation>
    <scope>IDENTIFICATION</scope>
</reference>
<dbReference type="WBParaSite" id="Pan_g17555.t1">
    <property type="protein sequence ID" value="Pan_g17555.t1"/>
    <property type="gene ID" value="Pan_g17555"/>
</dbReference>
<evidence type="ECO:0000313" key="2">
    <source>
        <dbReference type="Proteomes" id="UP000492821"/>
    </source>
</evidence>
<evidence type="ECO:0000313" key="3">
    <source>
        <dbReference type="WBParaSite" id="Pan_g17555.t1"/>
    </source>
</evidence>
<dbReference type="AlphaFoldDB" id="A0A7E4V7V9"/>
<organism evidence="2 3">
    <name type="scientific">Panagrellus redivivus</name>
    <name type="common">Microworm</name>
    <dbReference type="NCBI Taxonomy" id="6233"/>
    <lineage>
        <taxon>Eukaryota</taxon>
        <taxon>Metazoa</taxon>
        <taxon>Ecdysozoa</taxon>
        <taxon>Nematoda</taxon>
        <taxon>Chromadorea</taxon>
        <taxon>Rhabditida</taxon>
        <taxon>Tylenchina</taxon>
        <taxon>Panagrolaimomorpha</taxon>
        <taxon>Panagrolaimoidea</taxon>
        <taxon>Panagrolaimidae</taxon>
        <taxon>Panagrellus</taxon>
    </lineage>
</organism>
<dbReference type="Proteomes" id="UP000492821">
    <property type="component" value="Unassembled WGS sequence"/>
</dbReference>
<proteinExistence type="predicted"/>
<protein>
    <submittedName>
        <fullName evidence="3">Expressed conserved protein</fullName>
    </submittedName>
</protein>
<reference evidence="2" key="1">
    <citation type="journal article" date="2013" name="Genetics">
        <title>The draft genome and transcriptome of Panagrellus redivivus are shaped by the harsh demands of a free-living lifestyle.</title>
        <authorList>
            <person name="Srinivasan J."/>
            <person name="Dillman A.R."/>
            <person name="Macchietto M.G."/>
            <person name="Heikkinen L."/>
            <person name="Lakso M."/>
            <person name="Fracchia K.M."/>
            <person name="Antoshechkin I."/>
            <person name="Mortazavi A."/>
            <person name="Wong G."/>
            <person name="Sternberg P.W."/>
        </authorList>
    </citation>
    <scope>NUCLEOTIDE SEQUENCE [LARGE SCALE GENOMIC DNA]</scope>
    <source>
        <strain evidence="2">MT8872</strain>
    </source>
</reference>
<feature type="compositionally biased region" description="Low complexity" evidence="1">
    <location>
        <begin position="101"/>
        <end position="124"/>
    </location>
</feature>
<accession>A0A7E4V7V9</accession>
<sequence length="241" mass="27321">MSTQYMPQTMPIFTFSLDSPDCYELKPVYRQRGRSIVQMEIERIIDFLEKNRSTFTPYECYHLDALIDKYESERTPQARQELKTFLIFMRRCVHPSPQIQSTESSPASSNGSATSSSTDESVTTIIEAKPKLSIPPQNGPPPKAPSQNQLSSSRHRLQHGFDRQIIPTILTDTPTGRPRHCRPICAARKERIPCSCQQCLRAKRLTAKNSSSSTDSVVTNTLKALKSVFGREKRKESDPNE</sequence>
<evidence type="ECO:0000256" key="1">
    <source>
        <dbReference type="SAM" id="MobiDB-lite"/>
    </source>
</evidence>
<feature type="region of interest" description="Disordered" evidence="1">
    <location>
        <begin position="97"/>
        <end position="177"/>
    </location>
</feature>